<dbReference type="EMBL" id="CP059399">
    <property type="protein sequence ID" value="QLY33757.1"/>
    <property type="molecule type" value="Genomic_DNA"/>
</dbReference>
<proteinExistence type="predicted"/>
<gene>
    <name evidence="1" type="ORF">H0264_17325</name>
</gene>
<accession>A0A7D6VIL3</accession>
<keyword evidence="2" id="KW-1185">Reference proteome</keyword>
<sequence>MTVHTDAQQRLYEVFARVPRPAVVDGCPHCVEPGADSCLPAVPVSELAPDQLARYAAKAMTTWGGVDEFQYSLEKQAVTEFLYSWWLHTLATYPAQVGIETVLCSIAVTGVDLGPFLDQWAGLDTESAFLHLCDLDGSRPFTGFWSRETAGVVEAWLAER</sequence>
<organism evidence="1 2">
    <name type="scientific">Nocardia huaxiensis</name>
    <dbReference type="NCBI Taxonomy" id="2755382"/>
    <lineage>
        <taxon>Bacteria</taxon>
        <taxon>Bacillati</taxon>
        <taxon>Actinomycetota</taxon>
        <taxon>Actinomycetes</taxon>
        <taxon>Mycobacteriales</taxon>
        <taxon>Nocardiaceae</taxon>
        <taxon>Nocardia</taxon>
    </lineage>
</organism>
<reference evidence="1 2" key="1">
    <citation type="submission" date="2020-07" db="EMBL/GenBank/DDBJ databases">
        <authorList>
            <person name="Zhuang K."/>
            <person name="Ran Y."/>
        </authorList>
    </citation>
    <scope>NUCLEOTIDE SEQUENCE [LARGE SCALE GENOMIC DNA]</scope>
    <source>
        <strain evidence="1 2">WCH-YHL-001</strain>
    </source>
</reference>
<dbReference type="Proteomes" id="UP000515512">
    <property type="component" value="Chromosome"/>
</dbReference>
<dbReference type="RefSeq" id="WP_181584921.1">
    <property type="nucleotide sequence ID" value="NZ_CP059399.1"/>
</dbReference>
<dbReference type="KEGG" id="nhu:H0264_17325"/>
<evidence type="ECO:0000313" key="1">
    <source>
        <dbReference type="EMBL" id="QLY33757.1"/>
    </source>
</evidence>
<evidence type="ECO:0000313" key="2">
    <source>
        <dbReference type="Proteomes" id="UP000515512"/>
    </source>
</evidence>
<protein>
    <submittedName>
        <fullName evidence="1">Uncharacterized protein</fullName>
    </submittedName>
</protein>
<dbReference type="AlphaFoldDB" id="A0A7D6VIL3"/>
<name>A0A7D6VIL3_9NOCA</name>